<name>A0A0F9UZD0_9ZZZZ</name>
<accession>A0A0F9UZD0</accession>
<dbReference type="AlphaFoldDB" id="A0A0F9UZD0"/>
<proteinExistence type="predicted"/>
<comment type="caution">
    <text evidence="1">The sequence shown here is derived from an EMBL/GenBank/DDBJ whole genome shotgun (WGS) entry which is preliminary data.</text>
</comment>
<organism evidence="1">
    <name type="scientific">marine sediment metagenome</name>
    <dbReference type="NCBI Taxonomy" id="412755"/>
    <lineage>
        <taxon>unclassified sequences</taxon>
        <taxon>metagenomes</taxon>
        <taxon>ecological metagenomes</taxon>
    </lineage>
</organism>
<reference evidence="1" key="1">
    <citation type="journal article" date="2015" name="Nature">
        <title>Complex archaea that bridge the gap between prokaryotes and eukaryotes.</title>
        <authorList>
            <person name="Spang A."/>
            <person name="Saw J.H."/>
            <person name="Jorgensen S.L."/>
            <person name="Zaremba-Niedzwiedzka K."/>
            <person name="Martijn J."/>
            <person name="Lind A.E."/>
            <person name="van Eijk R."/>
            <person name="Schleper C."/>
            <person name="Guy L."/>
            <person name="Ettema T.J."/>
        </authorList>
    </citation>
    <scope>NUCLEOTIDE SEQUENCE</scope>
</reference>
<gene>
    <name evidence="1" type="ORF">LCGC14_0546480</name>
</gene>
<dbReference type="EMBL" id="LAZR01000743">
    <property type="protein sequence ID" value="KKN58973.1"/>
    <property type="molecule type" value="Genomic_DNA"/>
</dbReference>
<evidence type="ECO:0000313" key="1">
    <source>
        <dbReference type="EMBL" id="KKN58973.1"/>
    </source>
</evidence>
<protein>
    <submittedName>
        <fullName evidence="1">Uncharacterized protein</fullName>
    </submittedName>
</protein>
<sequence length="45" mass="5262">MTKKICFDLEEFKEFFGNLDLNCNFNEETGAIYWVDGIIIKGLIE</sequence>